<dbReference type="Gene3D" id="1.50.40.10">
    <property type="entry name" value="Mitochondrial carrier domain"/>
    <property type="match status" value="2"/>
</dbReference>
<keyword evidence="3 11" id="KW-0813">Transport</keyword>
<keyword evidence="4 10" id="KW-0812">Transmembrane</keyword>
<dbReference type="AlphaFoldDB" id="A0A3N4HZ27"/>
<dbReference type="OrthoDB" id="43906at2759"/>
<dbReference type="PRINTS" id="PR00926">
    <property type="entry name" value="MITOCARRIER"/>
</dbReference>
<evidence type="ECO:0000256" key="1">
    <source>
        <dbReference type="ARBA" id="ARBA00004448"/>
    </source>
</evidence>
<dbReference type="SUPFAM" id="SSF103506">
    <property type="entry name" value="Mitochondrial carrier"/>
    <property type="match status" value="1"/>
</dbReference>
<keyword evidence="7" id="KW-1133">Transmembrane helix</keyword>
<evidence type="ECO:0000256" key="6">
    <source>
        <dbReference type="ARBA" id="ARBA00022792"/>
    </source>
</evidence>
<evidence type="ECO:0000256" key="11">
    <source>
        <dbReference type="RuleBase" id="RU000488"/>
    </source>
</evidence>
<evidence type="ECO:0000256" key="8">
    <source>
        <dbReference type="ARBA" id="ARBA00023128"/>
    </source>
</evidence>
<keyword evidence="9 10" id="KW-0472">Membrane</keyword>
<feature type="repeat" description="Solcar" evidence="10">
    <location>
        <begin position="20"/>
        <end position="108"/>
    </location>
</feature>
<feature type="repeat" description="Solcar" evidence="10">
    <location>
        <begin position="117"/>
        <end position="201"/>
    </location>
</feature>
<evidence type="ECO:0000313" key="13">
    <source>
        <dbReference type="Proteomes" id="UP000275078"/>
    </source>
</evidence>
<dbReference type="EMBL" id="ML119702">
    <property type="protein sequence ID" value="RPA79123.1"/>
    <property type="molecule type" value="Genomic_DNA"/>
</dbReference>
<gene>
    <name evidence="12" type="ORF">BJ508DRAFT_143963</name>
</gene>
<dbReference type="PROSITE" id="PS50920">
    <property type="entry name" value="SOLCAR"/>
    <property type="match status" value="3"/>
</dbReference>
<dbReference type="FunFam" id="1.50.40.10:FF:000029">
    <property type="entry name" value="Solute carrier family 25 member 28"/>
    <property type="match status" value="1"/>
</dbReference>
<dbReference type="GO" id="GO:0005743">
    <property type="term" value="C:mitochondrial inner membrane"/>
    <property type="evidence" value="ECO:0007669"/>
    <property type="project" value="UniProtKB-SubCell"/>
</dbReference>
<evidence type="ECO:0000256" key="3">
    <source>
        <dbReference type="ARBA" id="ARBA00022448"/>
    </source>
</evidence>
<reference evidence="12 13" key="1">
    <citation type="journal article" date="2018" name="Nat. Ecol. Evol.">
        <title>Pezizomycetes genomes reveal the molecular basis of ectomycorrhizal truffle lifestyle.</title>
        <authorList>
            <person name="Murat C."/>
            <person name="Payen T."/>
            <person name="Noel B."/>
            <person name="Kuo A."/>
            <person name="Morin E."/>
            <person name="Chen J."/>
            <person name="Kohler A."/>
            <person name="Krizsan K."/>
            <person name="Balestrini R."/>
            <person name="Da Silva C."/>
            <person name="Montanini B."/>
            <person name="Hainaut M."/>
            <person name="Levati E."/>
            <person name="Barry K.W."/>
            <person name="Belfiori B."/>
            <person name="Cichocki N."/>
            <person name="Clum A."/>
            <person name="Dockter R.B."/>
            <person name="Fauchery L."/>
            <person name="Guy J."/>
            <person name="Iotti M."/>
            <person name="Le Tacon F."/>
            <person name="Lindquist E.A."/>
            <person name="Lipzen A."/>
            <person name="Malagnac F."/>
            <person name="Mello A."/>
            <person name="Molinier V."/>
            <person name="Miyauchi S."/>
            <person name="Poulain J."/>
            <person name="Riccioni C."/>
            <person name="Rubini A."/>
            <person name="Sitrit Y."/>
            <person name="Splivallo R."/>
            <person name="Traeger S."/>
            <person name="Wang M."/>
            <person name="Zifcakova L."/>
            <person name="Wipf D."/>
            <person name="Zambonelli A."/>
            <person name="Paolocci F."/>
            <person name="Nowrousian M."/>
            <person name="Ottonello S."/>
            <person name="Baldrian P."/>
            <person name="Spatafora J.W."/>
            <person name="Henrissat B."/>
            <person name="Nagy L.G."/>
            <person name="Aury J.M."/>
            <person name="Wincker P."/>
            <person name="Grigoriev I.V."/>
            <person name="Bonfante P."/>
            <person name="Martin F.M."/>
        </authorList>
    </citation>
    <scope>NUCLEOTIDE SEQUENCE [LARGE SCALE GENOMIC DNA]</scope>
    <source>
        <strain evidence="12 13">RN42</strain>
    </source>
</reference>
<dbReference type="InterPro" id="IPR023395">
    <property type="entry name" value="MCP_dom_sf"/>
</dbReference>
<dbReference type="STRING" id="1160509.A0A3N4HZ27"/>
<dbReference type="GO" id="GO:0015093">
    <property type="term" value="F:ferrous iron transmembrane transporter activity"/>
    <property type="evidence" value="ECO:0007669"/>
    <property type="project" value="TreeGrafter"/>
</dbReference>
<comment type="subcellular location">
    <subcellularLocation>
        <location evidence="1">Mitochondrion inner membrane</location>
        <topology evidence="1">Multi-pass membrane protein</topology>
    </subcellularLocation>
</comment>
<dbReference type="InterPro" id="IPR018108">
    <property type="entry name" value="MCP_transmembrane"/>
</dbReference>
<feature type="repeat" description="Solcar" evidence="10">
    <location>
        <begin position="208"/>
        <end position="299"/>
    </location>
</feature>
<dbReference type="PANTHER" id="PTHR45758:SF4">
    <property type="entry name" value="MITOFERRIN-1"/>
    <property type="match status" value="1"/>
</dbReference>
<dbReference type="PANTHER" id="PTHR45758">
    <property type="entry name" value="MITOFERRIN-1-RELATED"/>
    <property type="match status" value="1"/>
</dbReference>
<keyword evidence="8" id="KW-0496">Mitochondrion</keyword>
<evidence type="ECO:0000256" key="10">
    <source>
        <dbReference type="PROSITE-ProRule" id="PRU00282"/>
    </source>
</evidence>
<evidence type="ECO:0000256" key="2">
    <source>
        <dbReference type="ARBA" id="ARBA00006375"/>
    </source>
</evidence>
<organism evidence="12 13">
    <name type="scientific">Ascobolus immersus RN42</name>
    <dbReference type="NCBI Taxonomy" id="1160509"/>
    <lineage>
        <taxon>Eukaryota</taxon>
        <taxon>Fungi</taxon>
        <taxon>Dikarya</taxon>
        <taxon>Ascomycota</taxon>
        <taxon>Pezizomycotina</taxon>
        <taxon>Pezizomycetes</taxon>
        <taxon>Pezizales</taxon>
        <taxon>Ascobolaceae</taxon>
        <taxon>Ascobolus</taxon>
    </lineage>
</organism>
<evidence type="ECO:0000256" key="5">
    <source>
        <dbReference type="ARBA" id="ARBA00022737"/>
    </source>
</evidence>
<accession>A0A3N4HZ27</accession>
<dbReference type="Pfam" id="PF00153">
    <property type="entry name" value="Mito_carr"/>
    <property type="match status" value="3"/>
</dbReference>
<evidence type="ECO:0000256" key="4">
    <source>
        <dbReference type="ARBA" id="ARBA00022692"/>
    </source>
</evidence>
<name>A0A3N4HZ27_ASCIM</name>
<keyword evidence="6" id="KW-0999">Mitochondrion inner membrane</keyword>
<keyword evidence="13" id="KW-1185">Reference proteome</keyword>
<evidence type="ECO:0000256" key="7">
    <source>
        <dbReference type="ARBA" id="ARBA00022989"/>
    </source>
</evidence>
<dbReference type="Proteomes" id="UP000275078">
    <property type="component" value="Unassembled WGS sequence"/>
</dbReference>
<dbReference type="InterPro" id="IPR002067">
    <property type="entry name" value="MCP"/>
</dbReference>
<comment type="similarity">
    <text evidence="2 11">Belongs to the mitochondrial carrier (TC 2.A.29) family.</text>
</comment>
<keyword evidence="5" id="KW-0677">Repeat</keyword>
<proteinExistence type="inferred from homology"/>
<dbReference type="GO" id="GO:0048250">
    <property type="term" value="P:iron import into the mitochondrion"/>
    <property type="evidence" value="ECO:0007669"/>
    <property type="project" value="TreeGrafter"/>
</dbReference>
<evidence type="ECO:0000313" key="12">
    <source>
        <dbReference type="EMBL" id="RPA79123.1"/>
    </source>
</evidence>
<sequence>MSIQELVVMEEVDYEGLPGGSLLDNLMAGAFAGIMEHTVMYPVDAIKTRMQIVNPTPQAVYSGIANAVTQISATEGARSLWRGIASVALGAGPAHAVYFSTYEFVKHKLGGNIGDEHHPFAVASAGACATIASDALMNPFDVVKQRMQMHGSTYTSIGDCAKQVYKTEGFRAFYISYPTTLAMTIPFTALQFTVYESLSKVLNPKKKYDPFSHCAAGGAAGAVAAAITTPLDVIKTLLQTKGNSPDMRIRNSTGLWDAAKIIREREGMKGFFRGIRPRIVTTMPSTAICWTSYEMAKYYLYGRNSSQS</sequence>
<evidence type="ECO:0000256" key="9">
    <source>
        <dbReference type="ARBA" id="ARBA00023136"/>
    </source>
</evidence>
<protein>
    <submittedName>
        <fullName evidence="12">Mitochondrial carrier</fullName>
    </submittedName>
</protein>